<gene>
    <name evidence="11" type="ORF">KPH14_010303</name>
</gene>
<evidence type="ECO:0000256" key="3">
    <source>
        <dbReference type="ARBA" id="ARBA00022606"/>
    </source>
</evidence>
<dbReference type="GO" id="GO:0005886">
    <property type="term" value="C:plasma membrane"/>
    <property type="evidence" value="ECO:0007669"/>
    <property type="project" value="UniProtKB-SubCell"/>
</dbReference>
<protein>
    <recommendedName>
        <fullName evidence="10">Odorant receptor</fullName>
    </recommendedName>
</protein>
<evidence type="ECO:0000313" key="12">
    <source>
        <dbReference type="Proteomes" id="UP001258017"/>
    </source>
</evidence>
<evidence type="ECO:0000256" key="4">
    <source>
        <dbReference type="ARBA" id="ARBA00022692"/>
    </source>
</evidence>
<evidence type="ECO:0000256" key="7">
    <source>
        <dbReference type="ARBA" id="ARBA00023136"/>
    </source>
</evidence>
<feature type="transmembrane region" description="Helical" evidence="10">
    <location>
        <begin position="273"/>
        <end position="291"/>
    </location>
</feature>
<keyword evidence="12" id="KW-1185">Reference proteome</keyword>
<comment type="subcellular location">
    <subcellularLocation>
        <location evidence="1 10">Cell membrane</location>
        <topology evidence="1 10">Multi-pass membrane protein</topology>
    </subcellularLocation>
</comment>
<keyword evidence="3 10" id="KW-0716">Sensory transduction</keyword>
<sequence>MLLKVTPQAALKFTKLSVIIMGCWPPPLNATKKQLFLRDVYWWTSFATALLLLLALINGIYEYRENTSITIQTTCILAGVSQMCTKMIVLRKQRGTLQTIVVEMENFVKRAKPAETSILQKYVDRCAVFHLTMTVSFYVICSGLVLGPAILPQPFPTFAKYPFKVESHPVHDIIYFQQAFIGILAAAGATVDCQVAVLLWFTSARFEILCVELRNVLDECDLNSCIRKHLHLIRYARDVIKTVRYLILITACVSTLVMVFGAIQLIFANSITVKIQFVILVIGASIQLFLSSNPAEELSRMSVAIGSAIYNSSWIGQPSRVLKTICILIQRSQKPITVTIGGFIPELSLNYYASASTNIMK</sequence>
<feature type="transmembrane region" description="Helical" evidence="10">
    <location>
        <begin position="245"/>
        <end position="267"/>
    </location>
</feature>
<evidence type="ECO:0000256" key="6">
    <source>
        <dbReference type="ARBA" id="ARBA00022989"/>
    </source>
</evidence>
<dbReference type="PANTHER" id="PTHR21137">
    <property type="entry name" value="ODORANT RECEPTOR"/>
    <property type="match status" value="1"/>
</dbReference>
<evidence type="ECO:0000256" key="10">
    <source>
        <dbReference type="RuleBase" id="RU351113"/>
    </source>
</evidence>
<dbReference type="Pfam" id="PF02949">
    <property type="entry name" value="7tm_6"/>
    <property type="match status" value="1"/>
</dbReference>
<dbReference type="AlphaFoldDB" id="A0AAD9RTS5"/>
<proteinExistence type="inferred from homology"/>
<evidence type="ECO:0000256" key="8">
    <source>
        <dbReference type="ARBA" id="ARBA00023170"/>
    </source>
</evidence>
<reference evidence="11" key="2">
    <citation type="journal article" date="2023" name="Commun. Biol.">
        <title>Intrasexual cuticular hydrocarbon dimorphism in a wasp sheds light on hydrocarbon biosynthesis genes in Hymenoptera.</title>
        <authorList>
            <person name="Moris V.C."/>
            <person name="Podsiadlowski L."/>
            <person name="Martin S."/>
            <person name="Oeyen J.P."/>
            <person name="Donath A."/>
            <person name="Petersen M."/>
            <person name="Wilbrandt J."/>
            <person name="Misof B."/>
            <person name="Liedtke D."/>
            <person name="Thamm M."/>
            <person name="Scheiner R."/>
            <person name="Schmitt T."/>
            <person name="Niehuis O."/>
        </authorList>
    </citation>
    <scope>NUCLEOTIDE SEQUENCE</scope>
    <source>
        <strain evidence="11">GBR_01_08_01A</strain>
    </source>
</reference>
<dbReference type="PANTHER" id="PTHR21137:SF35">
    <property type="entry name" value="ODORANT RECEPTOR 19A-RELATED"/>
    <property type="match status" value="1"/>
</dbReference>
<comment type="similarity">
    <text evidence="10">Belongs to the insect chemoreceptor superfamily. Heteromeric odorant receptor channel (TC 1.A.69) family.</text>
</comment>
<keyword evidence="8 10" id="KW-0675">Receptor</keyword>
<feature type="transmembrane region" description="Helical" evidence="10">
    <location>
        <begin position="40"/>
        <end position="61"/>
    </location>
</feature>
<evidence type="ECO:0000256" key="2">
    <source>
        <dbReference type="ARBA" id="ARBA00022475"/>
    </source>
</evidence>
<feature type="transmembrane region" description="Helical" evidence="10">
    <location>
        <begin position="179"/>
        <end position="201"/>
    </location>
</feature>
<name>A0AAD9RTS5_9HYME</name>
<organism evidence="11 12">
    <name type="scientific">Odynerus spinipes</name>
    <dbReference type="NCBI Taxonomy" id="1348599"/>
    <lineage>
        <taxon>Eukaryota</taxon>
        <taxon>Metazoa</taxon>
        <taxon>Ecdysozoa</taxon>
        <taxon>Arthropoda</taxon>
        <taxon>Hexapoda</taxon>
        <taxon>Insecta</taxon>
        <taxon>Pterygota</taxon>
        <taxon>Neoptera</taxon>
        <taxon>Endopterygota</taxon>
        <taxon>Hymenoptera</taxon>
        <taxon>Apocrita</taxon>
        <taxon>Aculeata</taxon>
        <taxon>Vespoidea</taxon>
        <taxon>Vespidae</taxon>
        <taxon>Eumeninae</taxon>
        <taxon>Odynerus</taxon>
    </lineage>
</organism>
<dbReference type="Proteomes" id="UP001258017">
    <property type="component" value="Unassembled WGS sequence"/>
</dbReference>
<dbReference type="EMBL" id="JAIFRP010000021">
    <property type="protein sequence ID" value="KAK2585689.1"/>
    <property type="molecule type" value="Genomic_DNA"/>
</dbReference>
<reference evidence="11" key="1">
    <citation type="submission" date="2021-08" db="EMBL/GenBank/DDBJ databases">
        <authorList>
            <person name="Misof B."/>
            <person name="Oliver O."/>
            <person name="Podsiadlowski L."/>
            <person name="Donath A."/>
            <person name="Peters R."/>
            <person name="Mayer C."/>
            <person name="Rust J."/>
            <person name="Gunkel S."/>
            <person name="Lesny P."/>
            <person name="Martin S."/>
            <person name="Oeyen J.P."/>
            <person name="Petersen M."/>
            <person name="Panagiotis P."/>
            <person name="Wilbrandt J."/>
            <person name="Tanja T."/>
        </authorList>
    </citation>
    <scope>NUCLEOTIDE SEQUENCE</scope>
    <source>
        <strain evidence="11">GBR_01_08_01A</strain>
        <tissue evidence="11">Thorax + abdomen</tissue>
    </source>
</reference>
<evidence type="ECO:0000256" key="5">
    <source>
        <dbReference type="ARBA" id="ARBA00022725"/>
    </source>
</evidence>
<comment type="caution">
    <text evidence="10">Lacks conserved residue(s) required for the propagation of feature annotation.</text>
</comment>
<accession>A0AAD9RTS5</accession>
<keyword evidence="2" id="KW-1003">Cell membrane</keyword>
<keyword evidence="9 10" id="KW-0807">Transducer</keyword>
<dbReference type="GO" id="GO:0005549">
    <property type="term" value="F:odorant binding"/>
    <property type="evidence" value="ECO:0007669"/>
    <property type="project" value="InterPro"/>
</dbReference>
<keyword evidence="6 10" id="KW-1133">Transmembrane helix</keyword>
<keyword evidence="4 10" id="KW-0812">Transmembrane</keyword>
<keyword evidence="5 10" id="KW-0552">Olfaction</keyword>
<evidence type="ECO:0000313" key="11">
    <source>
        <dbReference type="EMBL" id="KAK2585689.1"/>
    </source>
</evidence>
<evidence type="ECO:0000256" key="9">
    <source>
        <dbReference type="ARBA" id="ARBA00023224"/>
    </source>
</evidence>
<comment type="caution">
    <text evidence="11">The sequence shown here is derived from an EMBL/GenBank/DDBJ whole genome shotgun (WGS) entry which is preliminary data.</text>
</comment>
<dbReference type="GO" id="GO:0007165">
    <property type="term" value="P:signal transduction"/>
    <property type="evidence" value="ECO:0007669"/>
    <property type="project" value="UniProtKB-KW"/>
</dbReference>
<dbReference type="InterPro" id="IPR004117">
    <property type="entry name" value="7tm6_olfct_rcpt"/>
</dbReference>
<dbReference type="GO" id="GO:0004984">
    <property type="term" value="F:olfactory receptor activity"/>
    <property type="evidence" value="ECO:0007669"/>
    <property type="project" value="InterPro"/>
</dbReference>
<evidence type="ECO:0000256" key="1">
    <source>
        <dbReference type="ARBA" id="ARBA00004651"/>
    </source>
</evidence>
<feature type="transmembrane region" description="Helical" evidence="10">
    <location>
        <begin position="127"/>
        <end position="151"/>
    </location>
</feature>
<keyword evidence="7 10" id="KW-0472">Membrane</keyword>